<proteinExistence type="inferred from homology"/>
<dbReference type="InterPro" id="IPR002659">
    <property type="entry name" value="Glyco_trans_31"/>
</dbReference>
<evidence type="ECO:0000256" key="7">
    <source>
        <dbReference type="ARBA" id="ARBA00022989"/>
    </source>
</evidence>
<dbReference type="RefSeq" id="XP_005771536.1">
    <property type="nucleotide sequence ID" value="XM_005771479.1"/>
</dbReference>
<reference evidence="11" key="2">
    <citation type="submission" date="2024-10" db="UniProtKB">
        <authorList>
            <consortium name="EnsemblProtists"/>
        </authorList>
    </citation>
    <scope>IDENTIFICATION</scope>
</reference>
<sequence>MSARDPPPRVLLGVMSNPVKPAMRAQQRKWAGHFQHAANVDVRFVLGTTFFNNTQRPPPEWDELKAEEKEHKDIIFVEGREKLPHVGVVTEKSASFWLSRGAESPGYEWYCKCDDDTLVHLSRLGETLANVTRSLGRTAHVYFGHLKWRGWEAGHRFQACGGGWGDSAKTLSDILGGGGMPDGSRYPPCPHAAGPVPYMSGGMVCMSRPLAVAMAADAAFRDFYETARKRNDRGVACKRPERCAAQPYASHMWHHEDAGVGFNVFRAAPTQQRQAAKVGAAILRQESGAGRFVDPRFCAVPIGDAFACCGWPWQLPQLRSLVLRGVAAWAEERGGASSEVMTPEALHKVIKRLYRDESKGVHNRKGCVADCLRIVVPRGVDFEKTLAEMELRGDVRLLWSTPDGKRPPARGMSWEGVGRAQVASVAP</sequence>
<keyword evidence="5" id="KW-0812">Transmembrane</keyword>
<evidence type="ECO:0000256" key="1">
    <source>
        <dbReference type="ARBA" id="ARBA00004323"/>
    </source>
</evidence>
<accession>A0A0D3J6H2</accession>
<keyword evidence="12" id="KW-1185">Reference proteome</keyword>
<dbReference type="EC" id="2.4.1.-" evidence="10"/>
<dbReference type="PANTHER" id="PTHR11214">
    <property type="entry name" value="BETA-1,3-N-ACETYLGLUCOSAMINYLTRANSFERASE"/>
    <property type="match status" value="1"/>
</dbReference>
<dbReference type="Gene3D" id="3.90.550.50">
    <property type="match status" value="1"/>
</dbReference>
<name>A0A0D3J6H2_EMIH1</name>
<keyword evidence="9" id="KW-0472">Membrane</keyword>
<dbReference type="GO" id="GO:0016758">
    <property type="term" value="F:hexosyltransferase activity"/>
    <property type="evidence" value="ECO:0007669"/>
    <property type="project" value="InterPro"/>
</dbReference>
<keyword evidence="4" id="KW-0808">Transferase</keyword>
<evidence type="ECO:0000256" key="5">
    <source>
        <dbReference type="ARBA" id="ARBA00022692"/>
    </source>
</evidence>
<dbReference type="GeneID" id="17264652"/>
<dbReference type="GO" id="GO:0000139">
    <property type="term" value="C:Golgi membrane"/>
    <property type="evidence" value="ECO:0007669"/>
    <property type="project" value="UniProtKB-SubCell"/>
</dbReference>
<keyword evidence="6" id="KW-0735">Signal-anchor</keyword>
<evidence type="ECO:0000313" key="12">
    <source>
        <dbReference type="Proteomes" id="UP000013827"/>
    </source>
</evidence>
<evidence type="ECO:0000256" key="6">
    <source>
        <dbReference type="ARBA" id="ARBA00022968"/>
    </source>
</evidence>
<organism evidence="11 12">
    <name type="scientific">Emiliania huxleyi (strain CCMP1516)</name>
    <dbReference type="NCBI Taxonomy" id="280463"/>
    <lineage>
        <taxon>Eukaryota</taxon>
        <taxon>Haptista</taxon>
        <taxon>Haptophyta</taxon>
        <taxon>Prymnesiophyceae</taxon>
        <taxon>Isochrysidales</taxon>
        <taxon>Noelaerhabdaceae</taxon>
        <taxon>Emiliania</taxon>
    </lineage>
</organism>
<evidence type="ECO:0000256" key="2">
    <source>
        <dbReference type="ARBA" id="ARBA00008661"/>
    </source>
</evidence>
<keyword evidence="7" id="KW-1133">Transmembrane helix</keyword>
<evidence type="ECO:0000256" key="4">
    <source>
        <dbReference type="ARBA" id="ARBA00022679"/>
    </source>
</evidence>
<reference evidence="12" key="1">
    <citation type="journal article" date="2013" name="Nature">
        <title>Pan genome of the phytoplankton Emiliania underpins its global distribution.</title>
        <authorList>
            <person name="Read B.A."/>
            <person name="Kegel J."/>
            <person name="Klute M.J."/>
            <person name="Kuo A."/>
            <person name="Lefebvre S.C."/>
            <person name="Maumus F."/>
            <person name="Mayer C."/>
            <person name="Miller J."/>
            <person name="Monier A."/>
            <person name="Salamov A."/>
            <person name="Young J."/>
            <person name="Aguilar M."/>
            <person name="Claverie J.M."/>
            <person name="Frickenhaus S."/>
            <person name="Gonzalez K."/>
            <person name="Herman E.K."/>
            <person name="Lin Y.C."/>
            <person name="Napier J."/>
            <person name="Ogata H."/>
            <person name="Sarno A.F."/>
            <person name="Shmutz J."/>
            <person name="Schroeder D."/>
            <person name="de Vargas C."/>
            <person name="Verret F."/>
            <person name="von Dassow P."/>
            <person name="Valentin K."/>
            <person name="Van de Peer Y."/>
            <person name="Wheeler G."/>
            <person name="Dacks J.B."/>
            <person name="Delwiche C.F."/>
            <person name="Dyhrman S.T."/>
            <person name="Glockner G."/>
            <person name="John U."/>
            <person name="Richards T."/>
            <person name="Worden A.Z."/>
            <person name="Zhang X."/>
            <person name="Grigoriev I.V."/>
            <person name="Allen A.E."/>
            <person name="Bidle K."/>
            <person name="Borodovsky M."/>
            <person name="Bowler C."/>
            <person name="Brownlee C."/>
            <person name="Cock J.M."/>
            <person name="Elias M."/>
            <person name="Gladyshev V.N."/>
            <person name="Groth M."/>
            <person name="Guda C."/>
            <person name="Hadaegh A."/>
            <person name="Iglesias-Rodriguez M.D."/>
            <person name="Jenkins J."/>
            <person name="Jones B.M."/>
            <person name="Lawson T."/>
            <person name="Leese F."/>
            <person name="Lindquist E."/>
            <person name="Lobanov A."/>
            <person name="Lomsadze A."/>
            <person name="Malik S.B."/>
            <person name="Marsh M.E."/>
            <person name="Mackinder L."/>
            <person name="Mock T."/>
            <person name="Mueller-Roeber B."/>
            <person name="Pagarete A."/>
            <person name="Parker M."/>
            <person name="Probert I."/>
            <person name="Quesneville H."/>
            <person name="Raines C."/>
            <person name="Rensing S.A."/>
            <person name="Riano-Pachon D.M."/>
            <person name="Richier S."/>
            <person name="Rokitta S."/>
            <person name="Shiraiwa Y."/>
            <person name="Soanes D.M."/>
            <person name="van der Giezen M."/>
            <person name="Wahlund T.M."/>
            <person name="Williams B."/>
            <person name="Wilson W."/>
            <person name="Wolfe G."/>
            <person name="Wurch L.L."/>
        </authorList>
    </citation>
    <scope>NUCLEOTIDE SEQUENCE</scope>
</reference>
<evidence type="ECO:0000256" key="3">
    <source>
        <dbReference type="ARBA" id="ARBA00022676"/>
    </source>
</evidence>
<dbReference type="KEGG" id="ehx:EMIHUDRAFT_458813"/>
<evidence type="ECO:0000256" key="9">
    <source>
        <dbReference type="ARBA" id="ARBA00023136"/>
    </source>
</evidence>
<keyword evidence="8 10" id="KW-0333">Golgi apparatus</keyword>
<dbReference type="AlphaFoldDB" id="A0A0D3J6H2"/>
<dbReference type="HOGENOM" id="CLU_643162_0_0_1"/>
<evidence type="ECO:0000313" key="11">
    <source>
        <dbReference type="EnsemblProtists" id="EOD19107"/>
    </source>
</evidence>
<dbReference type="EnsemblProtists" id="EOD19107">
    <property type="protein sequence ID" value="EOD19107"/>
    <property type="gene ID" value="EMIHUDRAFT_458813"/>
</dbReference>
<comment type="subcellular location">
    <subcellularLocation>
        <location evidence="1 10">Golgi apparatus membrane</location>
        <topology evidence="1 10">Single-pass type II membrane protein</topology>
    </subcellularLocation>
</comment>
<evidence type="ECO:0000256" key="10">
    <source>
        <dbReference type="RuleBase" id="RU363063"/>
    </source>
</evidence>
<dbReference type="Proteomes" id="UP000013827">
    <property type="component" value="Unassembled WGS sequence"/>
</dbReference>
<protein>
    <recommendedName>
        <fullName evidence="10">Hexosyltransferase</fullName>
        <ecNumber evidence="10">2.4.1.-</ecNumber>
    </recommendedName>
</protein>
<keyword evidence="3 10" id="KW-0328">Glycosyltransferase</keyword>
<evidence type="ECO:0000256" key="8">
    <source>
        <dbReference type="ARBA" id="ARBA00023034"/>
    </source>
</evidence>
<dbReference type="PaxDb" id="2903-EOD19107"/>
<comment type="similarity">
    <text evidence="2 10">Belongs to the glycosyltransferase 31 family.</text>
</comment>